<keyword evidence="2" id="KW-0812">Transmembrane</keyword>
<protein>
    <recommendedName>
        <fullName evidence="5">Chromosome segregation ATPase</fullName>
    </recommendedName>
</protein>
<feature type="region of interest" description="Disordered" evidence="1">
    <location>
        <begin position="209"/>
        <end position="228"/>
    </location>
</feature>
<organism evidence="3 4">
    <name type="scientific">Shewanella litorisediminis</name>
    <dbReference type="NCBI Taxonomy" id="1173586"/>
    <lineage>
        <taxon>Bacteria</taxon>
        <taxon>Pseudomonadati</taxon>
        <taxon>Pseudomonadota</taxon>
        <taxon>Gammaproteobacteria</taxon>
        <taxon>Alteromonadales</taxon>
        <taxon>Shewanellaceae</taxon>
        <taxon>Shewanella</taxon>
    </lineage>
</organism>
<dbReference type="RefSeq" id="WP_203326643.1">
    <property type="nucleotide sequence ID" value="NZ_CP069213.1"/>
</dbReference>
<evidence type="ECO:0000256" key="1">
    <source>
        <dbReference type="SAM" id="MobiDB-lite"/>
    </source>
</evidence>
<proteinExistence type="predicted"/>
<dbReference type="Proteomes" id="UP000596252">
    <property type="component" value="Chromosome"/>
</dbReference>
<feature type="compositionally biased region" description="Low complexity" evidence="1">
    <location>
        <begin position="218"/>
        <end position="228"/>
    </location>
</feature>
<evidence type="ECO:0008006" key="5">
    <source>
        <dbReference type="Google" id="ProtNLM"/>
    </source>
</evidence>
<keyword evidence="4" id="KW-1185">Reference proteome</keyword>
<keyword evidence="2" id="KW-0472">Membrane</keyword>
<dbReference type="EMBL" id="CP069213">
    <property type="protein sequence ID" value="QRH03076.1"/>
    <property type="molecule type" value="Genomic_DNA"/>
</dbReference>
<gene>
    <name evidence="3" type="ORF">JQC75_06630</name>
</gene>
<accession>A0ABX7G722</accession>
<name>A0ABX7G722_9GAMM</name>
<evidence type="ECO:0000256" key="2">
    <source>
        <dbReference type="SAM" id="Phobius"/>
    </source>
</evidence>
<sequence>MNFKDTFDAIKSYLAGFLTFVIFFAVASAFLWNEYKAVQADKDAVSTQLLSLKDAQIKLEKEKSHLQLELKDAEFKLEKEKSISQSELKEKEFELSITSDAIKVKENDLNILIEQYQKKVKEINELHSYYSEKALKAKAEELILKAMNEFSALGVNIRKPDWCDKDYTNRYYRGKALIDQISALNSKYSISNEYSLFVSKHSRGIISSNDGECEANKSSNSDASSSSS</sequence>
<reference evidence="3 4" key="1">
    <citation type="journal article" date="2012" name="Antonie Van Leeuwenhoek">
        <title>Shewanella litorisediminis sp. nov., a gammaproteobacterium isolated from a tidal flat sediment.</title>
        <authorList>
            <person name="Lee M.H."/>
            <person name="Yoon J.H."/>
        </authorList>
    </citation>
    <scope>NUCLEOTIDE SEQUENCE [LARGE SCALE GENOMIC DNA]</scope>
    <source>
        <strain evidence="3 4">SMK1-12</strain>
    </source>
</reference>
<keyword evidence="2" id="KW-1133">Transmembrane helix</keyword>
<evidence type="ECO:0000313" key="3">
    <source>
        <dbReference type="EMBL" id="QRH03076.1"/>
    </source>
</evidence>
<evidence type="ECO:0000313" key="4">
    <source>
        <dbReference type="Proteomes" id="UP000596252"/>
    </source>
</evidence>
<feature type="transmembrane region" description="Helical" evidence="2">
    <location>
        <begin position="12"/>
        <end position="32"/>
    </location>
</feature>